<dbReference type="Pfam" id="PF09588">
    <property type="entry name" value="YqaJ"/>
    <property type="match status" value="1"/>
</dbReference>
<dbReference type="EMBL" id="RHHB01000014">
    <property type="protein sequence ID" value="RNB49832.1"/>
    <property type="molecule type" value="Genomic_DNA"/>
</dbReference>
<dbReference type="AlphaFoldDB" id="A0A3M8AF90"/>
<evidence type="ECO:0000313" key="4">
    <source>
        <dbReference type="Proteomes" id="UP000275048"/>
    </source>
</evidence>
<keyword evidence="4" id="KW-1185">Reference proteome</keyword>
<feature type="compositionally biased region" description="Gly residues" evidence="1">
    <location>
        <begin position="221"/>
        <end position="232"/>
    </location>
</feature>
<gene>
    <name evidence="3" type="ORF">EDM22_09505</name>
</gene>
<dbReference type="OrthoDB" id="4920438at2"/>
<dbReference type="InterPro" id="IPR011604">
    <property type="entry name" value="PDDEXK-like_dom_sf"/>
</dbReference>
<comment type="caution">
    <text evidence="3">The sequence shown here is derived from an EMBL/GenBank/DDBJ whole genome shotgun (WGS) entry which is preliminary data.</text>
</comment>
<dbReference type="InterPro" id="IPR011335">
    <property type="entry name" value="Restrct_endonuc-II-like"/>
</dbReference>
<proteinExistence type="predicted"/>
<sequence length="258" mass="28421">MTDTPFALFDLASVAPRVEEALRQAPLPHETRVVADSGDRVAWLRARAQGITATDAAKLASAASVRAAAWEKVHGHTRRGFGGSRYTDHGREREPVIAAWANREHGITPSTLLFHAEGDRRHLATPDGLRVAAGGTLELCEIKTTSKPWRGIPRGYLRQVWWQQYVLGAERTLVVWEQHDDFVPVAPEPQCRWVDRDDDQIAVLVGYANQLLEAIRPKAGAGSGAGWGTGRGGVDDEFPHFEPELPPDRSFYRPGPLA</sequence>
<dbReference type="RefSeq" id="WP_122936814.1">
    <property type="nucleotide sequence ID" value="NZ_JBHSNT010000007.1"/>
</dbReference>
<evidence type="ECO:0000256" key="1">
    <source>
        <dbReference type="SAM" id="MobiDB-lite"/>
    </source>
</evidence>
<accession>A0A3M8AF90</accession>
<dbReference type="SUPFAM" id="SSF52980">
    <property type="entry name" value="Restriction endonuclease-like"/>
    <property type="match status" value="1"/>
</dbReference>
<evidence type="ECO:0000259" key="2">
    <source>
        <dbReference type="Pfam" id="PF09588"/>
    </source>
</evidence>
<reference evidence="3 4" key="1">
    <citation type="submission" date="2018-10" db="EMBL/GenBank/DDBJ databases">
        <title>Isolation, diversity and antibacterial activity of antinobacteria from the wheat rhizosphere soil.</title>
        <authorList>
            <person name="Sun T."/>
        </authorList>
    </citation>
    <scope>NUCLEOTIDE SEQUENCE [LARGE SCALE GENOMIC DNA]</scope>
    <source>
        <strain evidence="3 4">SJ-23</strain>
    </source>
</reference>
<name>A0A3M8AF90_9MICO</name>
<feature type="region of interest" description="Disordered" evidence="1">
    <location>
        <begin position="221"/>
        <end position="258"/>
    </location>
</feature>
<dbReference type="Gene3D" id="3.90.320.10">
    <property type="match status" value="1"/>
</dbReference>
<dbReference type="InterPro" id="IPR019080">
    <property type="entry name" value="YqaJ_viral_recombinase"/>
</dbReference>
<protein>
    <submittedName>
        <fullName evidence="3">Recombinase</fullName>
    </submittedName>
</protein>
<feature type="domain" description="YqaJ viral recombinase" evidence="2">
    <location>
        <begin position="43"/>
        <end position="169"/>
    </location>
</feature>
<feature type="compositionally biased region" description="Basic and acidic residues" evidence="1">
    <location>
        <begin position="233"/>
        <end position="251"/>
    </location>
</feature>
<organism evidence="3 4">
    <name type="scientific">Agromyces tardus</name>
    <dbReference type="NCBI Taxonomy" id="2583849"/>
    <lineage>
        <taxon>Bacteria</taxon>
        <taxon>Bacillati</taxon>
        <taxon>Actinomycetota</taxon>
        <taxon>Actinomycetes</taxon>
        <taxon>Micrococcales</taxon>
        <taxon>Microbacteriaceae</taxon>
        <taxon>Agromyces</taxon>
    </lineage>
</organism>
<evidence type="ECO:0000313" key="3">
    <source>
        <dbReference type="EMBL" id="RNB49832.1"/>
    </source>
</evidence>
<dbReference type="Proteomes" id="UP000275048">
    <property type="component" value="Unassembled WGS sequence"/>
</dbReference>